<dbReference type="EMBL" id="CP116346">
    <property type="protein sequence ID" value="WIT09957.1"/>
    <property type="molecule type" value="Genomic_DNA"/>
</dbReference>
<dbReference type="SUPFAM" id="SSF51161">
    <property type="entry name" value="Trimeric LpxA-like enzymes"/>
    <property type="match status" value="1"/>
</dbReference>
<gene>
    <name evidence="1" type="ORF">PFX98_13535</name>
</gene>
<name>A0AA95N7T0_9BURK</name>
<keyword evidence="1" id="KW-0012">Acyltransferase</keyword>
<reference evidence="1" key="1">
    <citation type="submission" date="2023-01" db="EMBL/GenBank/DDBJ databases">
        <title>Whole genome sequence of Paucibacter sp. S2-9 isolated from pond sediment.</title>
        <authorList>
            <person name="Jung J.Y."/>
        </authorList>
    </citation>
    <scope>NUCLEOTIDE SEQUENCE</scope>
    <source>
        <strain evidence="1">S2-9</strain>
    </source>
</reference>
<dbReference type="AlphaFoldDB" id="A0AA95N7T0"/>
<proteinExistence type="predicted"/>
<evidence type="ECO:0000313" key="2">
    <source>
        <dbReference type="Proteomes" id="UP001177769"/>
    </source>
</evidence>
<sequence length="202" mass="22209">MSAWLRSVFNRCRRALWRALFFRIVFGERSAQGQVLPHTRIAPSTCIEGERQLQLADHVFIGQFNFLDAHGGLTIGEGVQITNFVSIVTHSSHRSLRLLGRGYAAQQGPAPGYVKGPVEIGPYCFIGPHSLIEANTRIGRGVVVCAYAQVRGEVPDFAIVAGQPARVIGDVRHGDAKLLAQYPWLAAHYQAWAKELPEAARP</sequence>
<dbReference type="GO" id="GO:0016746">
    <property type="term" value="F:acyltransferase activity"/>
    <property type="evidence" value="ECO:0007669"/>
    <property type="project" value="UniProtKB-KW"/>
</dbReference>
<evidence type="ECO:0000313" key="1">
    <source>
        <dbReference type="EMBL" id="WIT09957.1"/>
    </source>
</evidence>
<dbReference type="Gene3D" id="2.160.10.10">
    <property type="entry name" value="Hexapeptide repeat proteins"/>
    <property type="match status" value="1"/>
</dbReference>
<dbReference type="InterPro" id="IPR051159">
    <property type="entry name" value="Hexapeptide_acetyltransf"/>
</dbReference>
<dbReference type="CDD" id="cd04647">
    <property type="entry name" value="LbH_MAT_like"/>
    <property type="match status" value="1"/>
</dbReference>
<dbReference type="InterPro" id="IPR011004">
    <property type="entry name" value="Trimer_LpxA-like_sf"/>
</dbReference>
<dbReference type="Pfam" id="PF00132">
    <property type="entry name" value="Hexapep"/>
    <property type="match status" value="1"/>
</dbReference>
<dbReference type="Proteomes" id="UP001177769">
    <property type="component" value="Chromosome"/>
</dbReference>
<protein>
    <submittedName>
        <fullName evidence="1">Acyltransferase</fullName>
    </submittedName>
</protein>
<dbReference type="RefSeq" id="WP_285231027.1">
    <property type="nucleotide sequence ID" value="NZ_CP116346.1"/>
</dbReference>
<keyword evidence="1" id="KW-0808">Transferase</keyword>
<dbReference type="InterPro" id="IPR001451">
    <property type="entry name" value="Hexapep"/>
</dbReference>
<accession>A0AA95N7T0</accession>
<dbReference type="PANTHER" id="PTHR23416">
    <property type="entry name" value="SIALIC ACID SYNTHASE-RELATED"/>
    <property type="match status" value="1"/>
</dbReference>
<dbReference type="KEGG" id="pais:PFX98_13535"/>
<organism evidence="1 2">
    <name type="scientific">Paucibacter sediminis</name>
    <dbReference type="NCBI Taxonomy" id="3019553"/>
    <lineage>
        <taxon>Bacteria</taxon>
        <taxon>Pseudomonadati</taxon>
        <taxon>Pseudomonadota</taxon>
        <taxon>Betaproteobacteria</taxon>
        <taxon>Burkholderiales</taxon>
        <taxon>Sphaerotilaceae</taxon>
        <taxon>Roseateles</taxon>
    </lineage>
</organism>
<keyword evidence="2" id="KW-1185">Reference proteome</keyword>